<dbReference type="PRINTS" id="PR00019">
    <property type="entry name" value="LEURICHRPT"/>
</dbReference>
<keyword evidence="2" id="KW-0677">Repeat</keyword>
<organism evidence="8 9">
    <name type="scientific">Zostera marina</name>
    <name type="common">Eelgrass</name>
    <dbReference type="NCBI Taxonomy" id="29655"/>
    <lineage>
        <taxon>Eukaryota</taxon>
        <taxon>Viridiplantae</taxon>
        <taxon>Streptophyta</taxon>
        <taxon>Embryophyta</taxon>
        <taxon>Tracheophyta</taxon>
        <taxon>Spermatophyta</taxon>
        <taxon>Magnoliopsida</taxon>
        <taxon>Liliopsida</taxon>
        <taxon>Zosteraceae</taxon>
        <taxon>Zostera</taxon>
    </lineage>
</organism>
<dbReference type="PANTHER" id="PTHR48051:SF54">
    <property type="entry name" value="LEUCINE-RICH REPEAT-CONTAINING PROTEIN"/>
    <property type="match status" value="1"/>
</dbReference>
<feature type="domain" description="Disease resistance R13L4/SHOC-2-like LRR" evidence="7">
    <location>
        <begin position="224"/>
        <end position="320"/>
    </location>
</feature>
<dbReference type="InterPro" id="IPR001611">
    <property type="entry name" value="Leu-rich_rpt"/>
</dbReference>
<sequence length="506" mass="57177">MDPNPKNFPILSYVLTRLNSVNVRNPNPNTTVDDVEQPSLRKSPRWTEDQVELVSRMPDLRHPDLVESMTLAITDVAKTRSILRSLGSRPDHESVDAARTRLLEIDAEIEKIQDSHASEEDKEKAEEECIKTKEKEKQGPRAVIQLESMHESYERLLRDAEERLLGIYGESTNTAREDPLNSEMNNEVVEILKNSLAGNCIEEIQLSGRKLRILPEEFGRVRGLINLNLSNNRLEGIPDSIGNLEHLEVLNLSTNVLSSLPDSIGLLLNLKILNVSGNKLKKLPDSISHCRSLVELDASYNALAYLPTNIGQELVNLQKLLIHLNKLRSLPTSVCEMISLRHLDAHFNELHYLPSAIGKLRNLEILDLSSNFSDLKELPDSFGDLTNLRELDLNNNQIFVLPVRFGHLTKLEKLNVVQNPLVVPPLSVVNNGIKAVREFMNNRLDNIIIKQQEEKKIAEEEAISPLSPVAWLSRSTSWIKNNWAASGGFEDELNTLGRDRFLNQQL</sequence>
<dbReference type="FunFam" id="3.80.10.10:FF:000610">
    <property type="entry name" value="Plant intracellular Ras-group-related LRR protein 9"/>
    <property type="match status" value="1"/>
</dbReference>
<keyword evidence="9" id="KW-1185">Reference proteome</keyword>
<evidence type="ECO:0000259" key="7">
    <source>
        <dbReference type="Pfam" id="PF23598"/>
    </source>
</evidence>
<evidence type="ECO:0000256" key="1">
    <source>
        <dbReference type="ARBA" id="ARBA00022614"/>
    </source>
</evidence>
<proteinExistence type="inferred from homology"/>
<dbReference type="STRING" id="29655.A0A0K9PJY7"/>
<dbReference type="Gene3D" id="3.80.10.10">
    <property type="entry name" value="Ribonuclease Inhibitor"/>
    <property type="match status" value="2"/>
</dbReference>
<dbReference type="InterPro" id="IPR003591">
    <property type="entry name" value="Leu-rich_rpt_typical-subtyp"/>
</dbReference>
<dbReference type="AlphaFoldDB" id="A0A0K9PJY7"/>
<feature type="coiled-coil region" evidence="5">
    <location>
        <begin position="95"/>
        <end position="163"/>
    </location>
</feature>
<dbReference type="Pfam" id="PF23598">
    <property type="entry name" value="LRR_14"/>
    <property type="match status" value="2"/>
</dbReference>
<evidence type="ECO:0000256" key="3">
    <source>
        <dbReference type="ARBA" id="ARBA00023786"/>
    </source>
</evidence>
<dbReference type="Proteomes" id="UP000036987">
    <property type="component" value="Unassembled WGS sequence"/>
</dbReference>
<keyword evidence="1" id="KW-0433">Leucine-rich repeat</keyword>
<reference evidence="9" key="1">
    <citation type="journal article" date="2016" name="Nature">
        <title>The genome of the seagrass Zostera marina reveals angiosperm adaptation to the sea.</title>
        <authorList>
            <person name="Olsen J.L."/>
            <person name="Rouze P."/>
            <person name="Verhelst B."/>
            <person name="Lin Y.-C."/>
            <person name="Bayer T."/>
            <person name="Collen J."/>
            <person name="Dattolo E."/>
            <person name="De Paoli E."/>
            <person name="Dittami S."/>
            <person name="Maumus F."/>
            <person name="Michel G."/>
            <person name="Kersting A."/>
            <person name="Lauritano C."/>
            <person name="Lohaus R."/>
            <person name="Toepel M."/>
            <person name="Tonon T."/>
            <person name="Vanneste K."/>
            <person name="Amirebrahimi M."/>
            <person name="Brakel J."/>
            <person name="Bostroem C."/>
            <person name="Chovatia M."/>
            <person name="Grimwood J."/>
            <person name="Jenkins J.W."/>
            <person name="Jueterbock A."/>
            <person name="Mraz A."/>
            <person name="Stam W.T."/>
            <person name="Tice H."/>
            <person name="Bornberg-Bauer E."/>
            <person name="Green P.J."/>
            <person name="Pearson G.A."/>
            <person name="Procaccini G."/>
            <person name="Duarte C.M."/>
            <person name="Schmutz J."/>
            <person name="Reusch T.B.H."/>
            <person name="Van de Peer Y."/>
        </authorList>
    </citation>
    <scope>NUCLEOTIDE SEQUENCE [LARGE SCALE GENOMIC DNA]</scope>
    <source>
        <strain evidence="9">cv. Finnish</strain>
    </source>
</reference>
<dbReference type="EMBL" id="LFYR01000784">
    <property type="protein sequence ID" value="KMZ69276.1"/>
    <property type="molecule type" value="Genomic_DNA"/>
</dbReference>
<dbReference type="InterPro" id="IPR055414">
    <property type="entry name" value="LRR_R13L4/SHOC2-like"/>
</dbReference>
<gene>
    <name evidence="8" type="ORF">ZOSMA_219G00100</name>
</gene>
<evidence type="ECO:0000256" key="6">
    <source>
        <dbReference type="SAM" id="MobiDB-lite"/>
    </source>
</evidence>
<feature type="domain" description="Disease resistance R13L4/SHOC-2-like LRR" evidence="7">
    <location>
        <begin position="333"/>
        <end position="418"/>
    </location>
</feature>
<evidence type="ECO:0000256" key="4">
    <source>
        <dbReference type="ARBA" id="ARBA00037519"/>
    </source>
</evidence>
<dbReference type="OrthoDB" id="1668230at2759"/>
<dbReference type="GO" id="GO:0035556">
    <property type="term" value="P:intracellular signal transduction"/>
    <property type="evidence" value="ECO:0000318"/>
    <property type="project" value="GO_Central"/>
</dbReference>
<comment type="caution">
    <text evidence="8">The sequence shown here is derived from an EMBL/GenBank/DDBJ whole genome shotgun (WGS) entry which is preliminary data.</text>
</comment>
<evidence type="ECO:0000256" key="2">
    <source>
        <dbReference type="ARBA" id="ARBA00022737"/>
    </source>
</evidence>
<dbReference type="PROSITE" id="PS51450">
    <property type="entry name" value="LRR"/>
    <property type="match status" value="4"/>
</dbReference>
<dbReference type="SMART" id="SM00369">
    <property type="entry name" value="LRR_TYP"/>
    <property type="match status" value="7"/>
</dbReference>
<dbReference type="SUPFAM" id="SSF52058">
    <property type="entry name" value="L domain-like"/>
    <property type="match status" value="1"/>
</dbReference>
<evidence type="ECO:0000313" key="8">
    <source>
        <dbReference type="EMBL" id="KMZ69276.1"/>
    </source>
</evidence>
<protein>
    <submittedName>
        <fullName evidence="8">Putative Leucine-rich repeat-containing protein</fullName>
    </submittedName>
</protein>
<evidence type="ECO:0000313" key="9">
    <source>
        <dbReference type="Proteomes" id="UP000036987"/>
    </source>
</evidence>
<dbReference type="InterPro" id="IPR032675">
    <property type="entry name" value="LRR_dom_sf"/>
</dbReference>
<accession>A0A0K9PJY7</accession>
<evidence type="ECO:0000256" key="5">
    <source>
        <dbReference type="SAM" id="Coils"/>
    </source>
</evidence>
<dbReference type="SMART" id="SM00364">
    <property type="entry name" value="LRR_BAC"/>
    <property type="match status" value="7"/>
</dbReference>
<keyword evidence="5" id="KW-0175">Coiled coil</keyword>
<comment type="similarity">
    <text evidence="3">Belongs to the SHOC2 family.</text>
</comment>
<name>A0A0K9PJY7_ZOSMR</name>
<comment type="function">
    <text evidence="4">Leucine-rich repeat protein that likely mediates protein interactions, possibly in the context of signal transduction.</text>
</comment>
<feature type="region of interest" description="Disordered" evidence="6">
    <location>
        <begin position="24"/>
        <end position="44"/>
    </location>
</feature>
<dbReference type="OMA" id="TFMAKRW"/>
<dbReference type="InterPro" id="IPR050216">
    <property type="entry name" value="LRR_domain-containing"/>
</dbReference>
<dbReference type="PANTHER" id="PTHR48051">
    <property type="match status" value="1"/>
</dbReference>